<dbReference type="EMBL" id="CP042806">
    <property type="protein sequence ID" value="QEE28545.1"/>
    <property type="molecule type" value="Genomic_DNA"/>
</dbReference>
<dbReference type="Proteomes" id="UP000321820">
    <property type="component" value="Chromosome"/>
</dbReference>
<keyword evidence="1" id="KW-0472">Membrane</keyword>
<organism evidence="3 4">
    <name type="scientific">Terriglobus albidus</name>
    <dbReference type="NCBI Taxonomy" id="1592106"/>
    <lineage>
        <taxon>Bacteria</taxon>
        <taxon>Pseudomonadati</taxon>
        <taxon>Acidobacteriota</taxon>
        <taxon>Terriglobia</taxon>
        <taxon>Terriglobales</taxon>
        <taxon>Acidobacteriaceae</taxon>
        <taxon>Terriglobus</taxon>
    </lineage>
</organism>
<gene>
    <name evidence="3" type="ORF">FTW19_11385</name>
</gene>
<dbReference type="Pfam" id="PF09335">
    <property type="entry name" value="VTT_dom"/>
    <property type="match status" value="1"/>
</dbReference>
<proteinExistence type="predicted"/>
<protein>
    <submittedName>
        <fullName evidence="3">Membrane-associated protein</fullName>
    </submittedName>
</protein>
<dbReference type="KEGG" id="talb:FTW19_11385"/>
<accession>A0A5B9EBJ2</accession>
<evidence type="ECO:0000259" key="2">
    <source>
        <dbReference type="Pfam" id="PF09335"/>
    </source>
</evidence>
<keyword evidence="1" id="KW-0812">Transmembrane</keyword>
<dbReference type="InterPro" id="IPR032816">
    <property type="entry name" value="VTT_dom"/>
</dbReference>
<name>A0A5B9EBJ2_9BACT</name>
<evidence type="ECO:0000313" key="3">
    <source>
        <dbReference type="EMBL" id="QEE28545.1"/>
    </source>
</evidence>
<dbReference type="OrthoDB" id="118840at2"/>
<feature type="transmembrane region" description="Helical" evidence="1">
    <location>
        <begin position="12"/>
        <end position="36"/>
    </location>
</feature>
<evidence type="ECO:0000256" key="1">
    <source>
        <dbReference type="SAM" id="Phobius"/>
    </source>
</evidence>
<dbReference type="AlphaFoldDB" id="A0A5B9EBJ2"/>
<keyword evidence="1" id="KW-1133">Transmembrane helix</keyword>
<feature type="transmembrane region" description="Helical" evidence="1">
    <location>
        <begin position="177"/>
        <end position="198"/>
    </location>
</feature>
<feature type="domain" description="VTT" evidence="2">
    <location>
        <begin position="45"/>
        <end position="160"/>
    </location>
</feature>
<dbReference type="InterPro" id="IPR051311">
    <property type="entry name" value="DedA_domain"/>
</dbReference>
<sequence>MRLQAVHSRRGLVQLVTGMGMAGLFLLAVVDSSFIPLPIPGATDILLVILAARHHAWLWITIVATAGSLVGGSMTYHLGKVGGMHTLEKRVPQRYLKRITSWTAKHGLLAVALPAILPPPAPLTPFLLAAGVLQVPRKKFYAAFGTSRLIRHGAAAWLGYRYGRSILRGWTHFSSEWSTPLLIVLWGALIVACAWGVYRLVKRERGEAHQHLSA</sequence>
<reference evidence="3 4" key="1">
    <citation type="submission" date="2019-08" db="EMBL/GenBank/DDBJ databases">
        <title>Complete genome sequence of Terriglobus albidus strain ORNL.</title>
        <authorList>
            <person name="Podar M."/>
        </authorList>
    </citation>
    <scope>NUCLEOTIDE SEQUENCE [LARGE SCALE GENOMIC DNA]</scope>
    <source>
        <strain evidence="3 4">ORNL</strain>
    </source>
</reference>
<dbReference type="PANTHER" id="PTHR42709">
    <property type="entry name" value="ALKALINE PHOSPHATASE LIKE PROTEIN"/>
    <property type="match status" value="1"/>
</dbReference>
<evidence type="ECO:0000313" key="4">
    <source>
        <dbReference type="Proteomes" id="UP000321820"/>
    </source>
</evidence>
<feature type="transmembrane region" description="Helical" evidence="1">
    <location>
        <begin position="56"/>
        <end position="78"/>
    </location>
</feature>
<keyword evidence="4" id="KW-1185">Reference proteome</keyword>